<feature type="binding site" evidence="3">
    <location>
        <position position="134"/>
    </location>
    <ligand>
        <name>Mn(2+)</name>
        <dbReference type="ChEBI" id="CHEBI:29035"/>
        <label>1</label>
    </ligand>
</feature>
<reference evidence="5 6" key="1">
    <citation type="submission" date="2019-03" db="EMBL/GenBank/DDBJ databases">
        <title>Genomic Encyclopedia of Type Strains, Phase IV (KMG-IV): sequencing the most valuable type-strain genomes for metagenomic binning, comparative biology and taxonomic classification.</title>
        <authorList>
            <person name="Goeker M."/>
        </authorList>
    </citation>
    <scope>NUCLEOTIDE SEQUENCE [LARGE SCALE GENOMIC DNA]</scope>
    <source>
        <strain evidence="5 6">DSM 25964</strain>
    </source>
</reference>
<feature type="binding site" evidence="3">
    <location>
        <position position="257"/>
    </location>
    <ligand>
        <name>Mn(2+)</name>
        <dbReference type="ChEBI" id="CHEBI:29035"/>
        <label>1</label>
    </ligand>
</feature>
<dbReference type="InterPro" id="IPR006035">
    <property type="entry name" value="Ureohydrolase"/>
</dbReference>
<keyword evidence="2" id="KW-0378">Hydrolase</keyword>
<dbReference type="Pfam" id="PF00491">
    <property type="entry name" value="Arginase"/>
    <property type="match status" value="1"/>
</dbReference>
<keyword evidence="6" id="KW-1185">Reference proteome</keyword>
<dbReference type="Proteomes" id="UP000295066">
    <property type="component" value="Unassembled WGS sequence"/>
</dbReference>
<comment type="cofactor">
    <cofactor evidence="3">
        <name>Mn(2+)</name>
        <dbReference type="ChEBI" id="CHEBI:29035"/>
    </cofactor>
    <text evidence="3">Binds 2 manganese ions per subunit.</text>
</comment>
<dbReference type="PRINTS" id="PR00116">
    <property type="entry name" value="ARGINASE"/>
</dbReference>
<protein>
    <submittedName>
        <fullName evidence="5">Agmatinase</fullName>
    </submittedName>
</protein>
<dbReference type="PROSITE" id="PS51409">
    <property type="entry name" value="ARGINASE_2"/>
    <property type="match status" value="1"/>
</dbReference>
<dbReference type="SUPFAM" id="SSF52768">
    <property type="entry name" value="Arginase/deacetylase"/>
    <property type="match status" value="1"/>
</dbReference>
<evidence type="ECO:0000256" key="1">
    <source>
        <dbReference type="ARBA" id="ARBA00022723"/>
    </source>
</evidence>
<dbReference type="PANTHER" id="PTHR11358:SF26">
    <property type="entry name" value="GUANIDINO ACID HYDROLASE, MITOCHONDRIAL"/>
    <property type="match status" value="1"/>
</dbReference>
<evidence type="ECO:0000256" key="3">
    <source>
        <dbReference type="PIRSR" id="PIRSR036979-1"/>
    </source>
</evidence>
<dbReference type="PANTHER" id="PTHR11358">
    <property type="entry name" value="ARGINASE/AGMATINASE"/>
    <property type="match status" value="1"/>
</dbReference>
<evidence type="ECO:0000256" key="2">
    <source>
        <dbReference type="ARBA" id="ARBA00022801"/>
    </source>
</evidence>
<keyword evidence="3" id="KW-0464">Manganese</keyword>
<dbReference type="GO" id="GO:0008783">
    <property type="term" value="F:agmatinase activity"/>
    <property type="evidence" value="ECO:0007669"/>
    <property type="project" value="TreeGrafter"/>
</dbReference>
<dbReference type="InterPro" id="IPR023696">
    <property type="entry name" value="Ureohydrolase_dom_sf"/>
</dbReference>
<evidence type="ECO:0000313" key="6">
    <source>
        <dbReference type="Proteomes" id="UP000295066"/>
    </source>
</evidence>
<comment type="caution">
    <text evidence="5">The sequence shown here is derived from an EMBL/GenBank/DDBJ whole genome shotgun (WGS) entry which is preliminary data.</text>
</comment>
<dbReference type="OrthoDB" id="9788689at2"/>
<feature type="binding site" evidence="3">
    <location>
        <position position="259"/>
    </location>
    <ligand>
        <name>Mn(2+)</name>
        <dbReference type="ChEBI" id="CHEBI:29035"/>
        <label>1</label>
    </ligand>
</feature>
<evidence type="ECO:0000256" key="4">
    <source>
        <dbReference type="PROSITE-ProRule" id="PRU00742"/>
    </source>
</evidence>
<feature type="binding site" evidence="3">
    <location>
        <position position="167"/>
    </location>
    <ligand>
        <name>Mn(2+)</name>
        <dbReference type="ChEBI" id="CHEBI:29035"/>
        <label>1</label>
    </ligand>
</feature>
<dbReference type="Gene3D" id="3.40.800.10">
    <property type="entry name" value="Ureohydrolase domain"/>
    <property type="match status" value="1"/>
</dbReference>
<feature type="binding site" evidence="3">
    <location>
        <position position="163"/>
    </location>
    <ligand>
        <name>Mn(2+)</name>
        <dbReference type="ChEBI" id="CHEBI:29035"/>
        <label>1</label>
    </ligand>
</feature>
<gene>
    <name evidence="5" type="ORF">C8D99_10912</name>
</gene>
<dbReference type="CDD" id="cd09990">
    <property type="entry name" value="Agmatinase-like"/>
    <property type="match status" value="1"/>
</dbReference>
<comment type="similarity">
    <text evidence="4">Belongs to the arginase family.</text>
</comment>
<keyword evidence="1 3" id="KW-0479">Metal-binding</keyword>
<dbReference type="AlphaFoldDB" id="A0A4R8M4J2"/>
<dbReference type="GO" id="GO:0046872">
    <property type="term" value="F:metal ion binding"/>
    <property type="evidence" value="ECO:0007669"/>
    <property type="project" value="UniProtKB-KW"/>
</dbReference>
<feature type="binding site" evidence="3">
    <location>
        <position position="165"/>
    </location>
    <ligand>
        <name>Mn(2+)</name>
        <dbReference type="ChEBI" id="CHEBI:29035"/>
        <label>1</label>
    </ligand>
</feature>
<sequence length="331" mass="35690">MKPFTDPAYAGIATFLRAPASAPDDLREGDIAIAGIPFDTTCGSRQGARFGPRGIREGSLHFVYQMDALNKGDKTMINAVTGETVRFPFRDAVRDLGDFTVYPADVERTSASVRDGVEEIVLKGAFPVLLGGDHYVTFPAVEGFERAWKKKKAAPKLGYIHIDSHLDLSDDTEAWGRLYHGSTARRVSELECFSPSNMVWIGASGGFVSRDRWDFLQNSGTVQFSMADIESLGVGEVVRRAAAIASAGCDSVYVTIDIDVVDHAFAPGTGSYVYGGITSFQFLQLMDALRTVPAGAVDLVEVAPPLDPTGTTSRLAATGLIRFLLPRLSGR</sequence>
<proteinExistence type="inferred from homology"/>
<dbReference type="PIRSF" id="PIRSF036979">
    <property type="entry name" value="Arginase"/>
    <property type="match status" value="1"/>
</dbReference>
<evidence type="ECO:0000313" key="5">
    <source>
        <dbReference type="EMBL" id="TDY60159.1"/>
    </source>
</evidence>
<dbReference type="EMBL" id="SORI01000009">
    <property type="protein sequence ID" value="TDY60159.1"/>
    <property type="molecule type" value="Genomic_DNA"/>
</dbReference>
<organism evidence="5 6">
    <name type="scientific">Aminivibrio pyruvatiphilus</name>
    <dbReference type="NCBI Taxonomy" id="1005740"/>
    <lineage>
        <taxon>Bacteria</taxon>
        <taxon>Thermotogati</taxon>
        <taxon>Synergistota</taxon>
        <taxon>Synergistia</taxon>
        <taxon>Synergistales</taxon>
        <taxon>Aminobacteriaceae</taxon>
        <taxon>Aminivibrio</taxon>
    </lineage>
</organism>
<dbReference type="RefSeq" id="WP_133957626.1">
    <property type="nucleotide sequence ID" value="NZ_SORI01000009.1"/>
</dbReference>
<name>A0A4R8M4J2_9BACT</name>
<accession>A0A4R8M4J2</accession>
<dbReference type="GO" id="GO:0033389">
    <property type="term" value="P:putrescine biosynthetic process from arginine, via agmatine"/>
    <property type="evidence" value="ECO:0007669"/>
    <property type="project" value="TreeGrafter"/>
</dbReference>